<dbReference type="PROSITE" id="PS00514">
    <property type="entry name" value="FIBRINOGEN_C_1"/>
    <property type="match status" value="1"/>
</dbReference>
<dbReference type="PROSITE" id="PS50948">
    <property type="entry name" value="PAN"/>
    <property type="match status" value="1"/>
</dbReference>
<name>A0ABD3UCU2_SINWO</name>
<sequence length="320" mass="36435">MAVYSVLFFFLTFGITIHFCVVTASETYFCENVKCSNLENQICKNYSIWTLTGIRKSQCFLKCVRDNEICQSVFYNDESMKCQGHSSVLTSQDDCRFEEGTRYYYKCTARRPQNCQDIFCSGQTTTAIYTIYPDENTNGANVRCDMDTDGGGWTVFQRRVDGSIDFYRKWDDYKSGFGNTNTEYWLGLDNIHKLTAQGNKTLRVDLISPGPPQRSAYASYSSVTVGDENSKYILRVAGYSGDAGDSMSEHNNMFFSTQDKDNDRRNISCAATYFGAWWYNACHAANLNGLYGSTSFGRGMNWNTLSGRYVSMTFTEMKLR</sequence>
<dbReference type="InterPro" id="IPR020837">
    <property type="entry name" value="Fibrinogen_CS"/>
</dbReference>
<evidence type="ECO:0008006" key="7">
    <source>
        <dbReference type="Google" id="ProtNLM"/>
    </source>
</evidence>
<protein>
    <recommendedName>
        <fullName evidence="7">Fibrinogen C-terminal domain-containing protein</fullName>
    </recommendedName>
</protein>
<dbReference type="EMBL" id="JBJQND010000016">
    <property type="protein sequence ID" value="KAL3847220.1"/>
    <property type="molecule type" value="Genomic_DNA"/>
</dbReference>
<evidence type="ECO:0000259" key="4">
    <source>
        <dbReference type="PROSITE" id="PS51406"/>
    </source>
</evidence>
<feature type="domain" description="Apple" evidence="3">
    <location>
        <begin position="30"/>
        <end position="108"/>
    </location>
</feature>
<evidence type="ECO:0000313" key="5">
    <source>
        <dbReference type="EMBL" id="KAL3847220.1"/>
    </source>
</evidence>
<evidence type="ECO:0000313" key="6">
    <source>
        <dbReference type="Proteomes" id="UP001634394"/>
    </source>
</evidence>
<dbReference type="InterPro" id="IPR014716">
    <property type="entry name" value="Fibrinogen_a/b/g_C_1"/>
</dbReference>
<keyword evidence="6" id="KW-1185">Reference proteome</keyword>
<dbReference type="InterPro" id="IPR036056">
    <property type="entry name" value="Fibrinogen-like_C"/>
</dbReference>
<dbReference type="PANTHER" id="PTHR19143">
    <property type="entry name" value="FIBRINOGEN/TENASCIN/ANGIOPOEITIN"/>
    <property type="match status" value="1"/>
</dbReference>
<reference evidence="5 6" key="1">
    <citation type="submission" date="2024-11" db="EMBL/GenBank/DDBJ databases">
        <title>Chromosome-level genome assembly of the freshwater bivalve Anodonta woodiana.</title>
        <authorList>
            <person name="Chen X."/>
        </authorList>
    </citation>
    <scope>NUCLEOTIDE SEQUENCE [LARGE SCALE GENOMIC DNA]</scope>
    <source>
        <strain evidence="5">MN2024</strain>
        <tissue evidence="5">Gills</tissue>
    </source>
</reference>
<keyword evidence="2" id="KW-0732">Signal</keyword>
<dbReference type="Pfam" id="PF00147">
    <property type="entry name" value="Fibrinogen_C"/>
    <property type="match status" value="1"/>
</dbReference>
<dbReference type="SUPFAM" id="SSF56496">
    <property type="entry name" value="Fibrinogen C-terminal domain-like"/>
    <property type="match status" value="1"/>
</dbReference>
<dbReference type="InterPro" id="IPR002181">
    <property type="entry name" value="Fibrinogen_a/b/g_C_dom"/>
</dbReference>
<evidence type="ECO:0000256" key="2">
    <source>
        <dbReference type="SAM" id="SignalP"/>
    </source>
</evidence>
<evidence type="ECO:0000256" key="1">
    <source>
        <dbReference type="ARBA" id="ARBA00023157"/>
    </source>
</evidence>
<dbReference type="AlphaFoldDB" id="A0ABD3UCU2"/>
<dbReference type="SMART" id="SM00186">
    <property type="entry name" value="FBG"/>
    <property type="match status" value="1"/>
</dbReference>
<accession>A0ABD3UCU2</accession>
<comment type="caution">
    <text evidence="5">The sequence shown here is derived from an EMBL/GenBank/DDBJ whole genome shotgun (WGS) entry which is preliminary data.</text>
</comment>
<dbReference type="Proteomes" id="UP001634394">
    <property type="component" value="Unassembled WGS sequence"/>
</dbReference>
<gene>
    <name evidence="5" type="ORF">ACJMK2_018142</name>
</gene>
<feature type="domain" description="Fibrinogen C-terminal" evidence="4">
    <location>
        <begin position="106"/>
        <end position="320"/>
    </location>
</feature>
<dbReference type="PROSITE" id="PS51406">
    <property type="entry name" value="FIBRINOGEN_C_2"/>
    <property type="match status" value="1"/>
</dbReference>
<feature type="signal peptide" evidence="2">
    <location>
        <begin position="1"/>
        <end position="24"/>
    </location>
</feature>
<proteinExistence type="predicted"/>
<dbReference type="NCBIfam" id="NF040941">
    <property type="entry name" value="GGGWT_bact"/>
    <property type="match status" value="1"/>
</dbReference>
<organism evidence="5 6">
    <name type="scientific">Sinanodonta woodiana</name>
    <name type="common">Chinese pond mussel</name>
    <name type="synonym">Anodonta woodiana</name>
    <dbReference type="NCBI Taxonomy" id="1069815"/>
    <lineage>
        <taxon>Eukaryota</taxon>
        <taxon>Metazoa</taxon>
        <taxon>Spiralia</taxon>
        <taxon>Lophotrochozoa</taxon>
        <taxon>Mollusca</taxon>
        <taxon>Bivalvia</taxon>
        <taxon>Autobranchia</taxon>
        <taxon>Heteroconchia</taxon>
        <taxon>Palaeoheterodonta</taxon>
        <taxon>Unionida</taxon>
        <taxon>Unionoidea</taxon>
        <taxon>Unionidae</taxon>
        <taxon>Unioninae</taxon>
        <taxon>Sinanodonta</taxon>
    </lineage>
</organism>
<dbReference type="InterPro" id="IPR050373">
    <property type="entry name" value="Fibrinogen_C-term_domain"/>
</dbReference>
<dbReference type="CDD" id="cd00087">
    <property type="entry name" value="FReD"/>
    <property type="match status" value="1"/>
</dbReference>
<dbReference type="InterPro" id="IPR003609">
    <property type="entry name" value="Pan_app"/>
</dbReference>
<feature type="chain" id="PRO_5044871270" description="Fibrinogen C-terminal domain-containing protein" evidence="2">
    <location>
        <begin position="25"/>
        <end position="320"/>
    </location>
</feature>
<keyword evidence="1" id="KW-1015">Disulfide bond</keyword>
<dbReference type="PANTHER" id="PTHR19143:SF458">
    <property type="entry name" value="FIBRINOGEN C-TERMINAL DOMAIN-CONTAINING PROTEIN-RELATED"/>
    <property type="match status" value="1"/>
</dbReference>
<dbReference type="FunFam" id="3.90.215.10:FF:000001">
    <property type="entry name" value="Tenascin isoform 1"/>
    <property type="match status" value="1"/>
</dbReference>
<evidence type="ECO:0000259" key="3">
    <source>
        <dbReference type="PROSITE" id="PS50948"/>
    </source>
</evidence>
<dbReference type="Gene3D" id="3.90.215.10">
    <property type="entry name" value="Gamma Fibrinogen, chain A, domain 1"/>
    <property type="match status" value="1"/>
</dbReference>